<evidence type="ECO:0000313" key="11">
    <source>
        <dbReference type="Proteomes" id="UP000295500"/>
    </source>
</evidence>
<dbReference type="EMBL" id="SNXO01000002">
    <property type="protein sequence ID" value="TDP59800.1"/>
    <property type="molecule type" value="Genomic_DNA"/>
</dbReference>
<evidence type="ECO:0000256" key="2">
    <source>
        <dbReference type="ARBA" id="ARBA00022475"/>
    </source>
</evidence>
<evidence type="ECO:0000259" key="9">
    <source>
        <dbReference type="PROSITE" id="PS51779"/>
    </source>
</evidence>
<dbReference type="InterPro" id="IPR034746">
    <property type="entry name" value="POTRA"/>
</dbReference>
<evidence type="ECO:0000256" key="5">
    <source>
        <dbReference type="ARBA" id="ARBA00022989"/>
    </source>
</evidence>
<comment type="caution">
    <text evidence="10">The sequence shown here is derived from an EMBL/GenBank/DDBJ whole genome shotgun (WGS) entry which is preliminary data.</text>
</comment>
<evidence type="ECO:0000256" key="6">
    <source>
        <dbReference type="ARBA" id="ARBA00023136"/>
    </source>
</evidence>
<protein>
    <submittedName>
        <fullName evidence="10">Cell division protein FtsQ</fullName>
    </submittedName>
</protein>
<evidence type="ECO:0000313" key="10">
    <source>
        <dbReference type="EMBL" id="TDP59800.1"/>
    </source>
</evidence>
<dbReference type="PROSITE" id="PS51779">
    <property type="entry name" value="POTRA"/>
    <property type="match status" value="1"/>
</dbReference>
<dbReference type="RefSeq" id="WP_133527502.1">
    <property type="nucleotide sequence ID" value="NZ_CALCQM010000046.1"/>
</dbReference>
<keyword evidence="4 8" id="KW-0812">Transmembrane</keyword>
<accession>A0A4R6QC25</accession>
<evidence type="ECO:0000256" key="8">
    <source>
        <dbReference type="SAM" id="Phobius"/>
    </source>
</evidence>
<keyword evidence="7" id="KW-0131">Cell cycle</keyword>
<evidence type="ECO:0000256" key="3">
    <source>
        <dbReference type="ARBA" id="ARBA00022618"/>
    </source>
</evidence>
<dbReference type="GO" id="GO:0051301">
    <property type="term" value="P:cell division"/>
    <property type="evidence" value="ECO:0007669"/>
    <property type="project" value="UniProtKB-KW"/>
</dbReference>
<keyword evidence="3 10" id="KW-0132">Cell division</keyword>
<name>A0A4R6QC25_9FIRM</name>
<dbReference type="PANTHER" id="PTHR37820:SF1">
    <property type="entry name" value="CELL DIVISION PROTEIN FTSQ"/>
    <property type="match status" value="1"/>
</dbReference>
<keyword evidence="2" id="KW-1003">Cell membrane</keyword>
<organism evidence="10 11">
    <name type="scientific">Aminicella lysinilytica</name>
    <dbReference type="NCBI Taxonomy" id="433323"/>
    <lineage>
        <taxon>Bacteria</taxon>
        <taxon>Bacillati</taxon>
        <taxon>Bacillota</taxon>
        <taxon>Clostridia</taxon>
        <taxon>Peptostreptococcales</taxon>
        <taxon>Anaerovoracaceae</taxon>
        <taxon>Aminicella</taxon>
    </lineage>
</organism>
<dbReference type="GO" id="GO:0005886">
    <property type="term" value="C:plasma membrane"/>
    <property type="evidence" value="ECO:0007669"/>
    <property type="project" value="TreeGrafter"/>
</dbReference>
<feature type="domain" description="POTRA" evidence="9">
    <location>
        <begin position="45"/>
        <end position="114"/>
    </location>
</feature>
<evidence type="ECO:0000256" key="1">
    <source>
        <dbReference type="ARBA" id="ARBA00004370"/>
    </source>
</evidence>
<proteinExistence type="predicted"/>
<reference evidence="10 11" key="1">
    <citation type="submission" date="2019-03" db="EMBL/GenBank/DDBJ databases">
        <title>Genomic Encyclopedia of Type Strains, Phase IV (KMG-IV): sequencing the most valuable type-strain genomes for metagenomic binning, comparative biology and taxonomic classification.</title>
        <authorList>
            <person name="Goeker M."/>
        </authorList>
    </citation>
    <scope>NUCLEOTIDE SEQUENCE [LARGE SCALE GENOMIC DNA]</scope>
    <source>
        <strain evidence="10 11">DSM 28287</strain>
    </source>
</reference>
<keyword evidence="11" id="KW-1185">Reference proteome</keyword>
<comment type="subcellular location">
    <subcellularLocation>
        <location evidence="1">Membrane</location>
    </subcellularLocation>
</comment>
<dbReference type="InterPro" id="IPR013685">
    <property type="entry name" value="POTRA_FtsQ_type"/>
</dbReference>
<dbReference type="Proteomes" id="UP000295500">
    <property type="component" value="Unassembled WGS sequence"/>
</dbReference>
<dbReference type="InterPro" id="IPR050487">
    <property type="entry name" value="FtsQ_DivIB"/>
</dbReference>
<dbReference type="Pfam" id="PF08478">
    <property type="entry name" value="POTRA_1"/>
    <property type="match status" value="1"/>
</dbReference>
<keyword evidence="5 8" id="KW-1133">Transmembrane helix</keyword>
<dbReference type="Gene3D" id="3.10.20.310">
    <property type="entry name" value="membrane protein fhac"/>
    <property type="match status" value="1"/>
</dbReference>
<dbReference type="OrthoDB" id="1953902at2"/>
<gene>
    <name evidence="10" type="ORF">EV211_10239</name>
</gene>
<evidence type="ECO:0000256" key="7">
    <source>
        <dbReference type="ARBA" id="ARBA00023306"/>
    </source>
</evidence>
<dbReference type="AlphaFoldDB" id="A0A4R6QC25"/>
<keyword evidence="6 8" id="KW-0472">Membrane</keyword>
<evidence type="ECO:0000256" key="4">
    <source>
        <dbReference type="ARBA" id="ARBA00022692"/>
    </source>
</evidence>
<feature type="transmembrane region" description="Helical" evidence="8">
    <location>
        <begin position="22"/>
        <end position="45"/>
    </location>
</feature>
<dbReference type="PANTHER" id="PTHR37820">
    <property type="entry name" value="CELL DIVISION PROTEIN DIVIB"/>
    <property type="match status" value="1"/>
</dbReference>
<sequence length="254" mass="28410">MDNDMEFKEIPREKKVRKKKHYMARFLIILCVIIALVAFLLSPVFNVKHISVTGNDYYTDQEVINMGNATKGGNIFIHSGISSIKSRLEGNPYFSSVKVSIGLPSTLKISVTERKQVAALIYGDQYIVIDVDGKVLRKTEIDPKITIIKGLTLSKIKVGEKVKAEEAQTLTRTLKMLSTMNKGDLYFKKIDVSGIFIKAYIYDTLIVKGIPAQMQKAIKSGDLQKVISKLFKSGYKRGTISLGDHNYMSFSPAC</sequence>